<evidence type="ECO:0000256" key="2">
    <source>
        <dbReference type="PIRSR" id="PIRSR601501-1"/>
    </source>
</evidence>
<feature type="binding site" evidence="2">
    <location>
        <position position="375"/>
    </location>
    <ligand>
        <name>Mg(2+)</name>
        <dbReference type="ChEBI" id="CHEBI:18420"/>
    </ligand>
</feature>
<keyword evidence="2" id="KW-0479">Metal-binding</keyword>
<feature type="binding site" evidence="2">
    <location>
        <position position="49"/>
    </location>
    <ligand>
        <name>Mg(2+)</name>
        <dbReference type="ChEBI" id="CHEBI:18420"/>
    </ligand>
</feature>
<dbReference type="EMBL" id="LXQC01000138">
    <property type="protein sequence ID" value="TFE68727.1"/>
    <property type="molecule type" value="Genomic_DNA"/>
</dbReference>
<gene>
    <name evidence="3" type="ORF">A7Q10_07920</name>
</gene>
<keyword evidence="1" id="KW-0560">Oxidoreductase</keyword>
<dbReference type="Proteomes" id="UP000297713">
    <property type="component" value="Unassembled WGS sequence"/>
</dbReference>
<dbReference type="Gene3D" id="1.10.645.10">
    <property type="entry name" value="Cytochrome-c3 Hydrogenase, chain B"/>
    <property type="match status" value="1"/>
</dbReference>
<evidence type="ECO:0000313" key="4">
    <source>
        <dbReference type="Proteomes" id="UP000297713"/>
    </source>
</evidence>
<dbReference type="InterPro" id="IPR001501">
    <property type="entry name" value="Ni-dep_hyd_lsu"/>
</dbReference>
<keyword evidence="2" id="KW-0408">Iron</keyword>
<organism evidence="3 4">
    <name type="scientific">Methylacidiphilum caldifontis</name>
    <dbReference type="NCBI Taxonomy" id="2795386"/>
    <lineage>
        <taxon>Bacteria</taxon>
        <taxon>Pseudomonadati</taxon>
        <taxon>Verrucomicrobiota</taxon>
        <taxon>Methylacidiphilae</taxon>
        <taxon>Methylacidiphilales</taxon>
        <taxon>Methylacidiphilaceae</taxon>
        <taxon>Methylacidiphilum (ex Ratnadevi et al. 2023)</taxon>
    </lineage>
</organism>
<dbReference type="PANTHER" id="PTHR43600:SF4">
    <property type="entry name" value="CYTOSOLIC NIFE-HYDROGENASE, ALPHA SUBUNIT"/>
    <property type="match status" value="1"/>
</dbReference>
<dbReference type="AlphaFoldDB" id="A0A4Y8PCM3"/>
<dbReference type="RefSeq" id="WP_134440032.1">
    <property type="nucleotide sequence ID" value="NZ_LXQC01000138.1"/>
</dbReference>
<dbReference type="SUPFAM" id="SSF56762">
    <property type="entry name" value="HydB/Nqo4-like"/>
    <property type="match status" value="1"/>
</dbReference>
<feature type="binding site" evidence="2">
    <location>
        <position position="425"/>
    </location>
    <ligand>
        <name>Mg(2+)</name>
        <dbReference type="ChEBI" id="CHEBI:18420"/>
    </ligand>
</feature>
<comment type="cofactor">
    <cofactor evidence="2">
        <name>Ni(2+)</name>
        <dbReference type="ChEBI" id="CHEBI:49786"/>
    </cofactor>
</comment>
<feature type="binding site" evidence="2">
    <location>
        <position position="68"/>
    </location>
    <ligand>
        <name>Ni(2+)</name>
        <dbReference type="ChEBI" id="CHEBI:49786"/>
    </ligand>
</feature>
<proteinExistence type="predicted"/>
<dbReference type="GO" id="GO:0008901">
    <property type="term" value="F:ferredoxin hydrogenase activity"/>
    <property type="evidence" value="ECO:0007669"/>
    <property type="project" value="InterPro"/>
</dbReference>
<feature type="binding site" evidence="2">
    <location>
        <position position="422"/>
    </location>
    <ligand>
        <name>Fe cation</name>
        <dbReference type="ChEBI" id="CHEBI:24875"/>
    </ligand>
</feature>
<dbReference type="PROSITE" id="PS00508">
    <property type="entry name" value="NI_HGENASE_L_2"/>
    <property type="match status" value="1"/>
</dbReference>
<reference evidence="3 4" key="1">
    <citation type="submission" date="2016-05" db="EMBL/GenBank/DDBJ databases">
        <title>Diversity and Homogeneity among Thermoacidophilic Verrucomicrobia Methanotrophs Linked with Geographical Origin.</title>
        <authorList>
            <person name="Erikstad H.-A."/>
            <person name="Smestad N.B."/>
            <person name="Ceballos R.M."/>
            <person name="Birkeland N.-K."/>
        </authorList>
    </citation>
    <scope>NUCLEOTIDE SEQUENCE [LARGE SCALE GENOMIC DNA]</scope>
    <source>
        <strain evidence="3 4">Phi</strain>
    </source>
</reference>
<feature type="binding site" evidence="2">
    <location>
        <position position="71"/>
    </location>
    <ligand>
        <name>Ni(2+)</name>
        <dbReference type="ChEBI" id="CHEBI:49786"/>
    </ligand>
</feature>
<comment type="cofactor">
    <cofactor evidence="2">
        <name>Fe cation</name>
        <dbReference type="ChEBI" id="CHEBI:24875"/>
    </cofactor>
</comment>
<dbReference type="Pfam" id="PF00374">
    <property type="entry name" value="NiFeSe_Hases"/>
    <property type="match status" value="2"/>
</dbReference>
<feature type="binding site" evidence="2">
    <location>
        <position position="419"/>
    </location>
    <ligand>
        <name>Ni(2+)</name>
        <dbReference type="ChEBI" id="CHEBI:49786"/>
    </ligand>
</feature>
<dbReference type="InterPro" id="IPR018194">
    <property type="entry name" value="Ni-dep_hyd_lsu_Ni_BS"/>
</dbReference>
<keyword evidence="2" id="KW-0533">Nickel</keyword>
<keyword evidence="2" id="KW-0460">Magnesium</keyword>
<dbReference type="PANTHER" id="PTHR43600">
    <property type="entry name" value="COENZYME F420 HYDROGENASE, SUBUNIT ALPHA"/>
    <property type="match status" value="1"/>
</dbReference>
<dbReference type="OrthoDB" id="9761717at2"/>
<dbReference type="InterPro" id="IPR029014">
    <property type="entry name" value="NiFe-Hase_large"/>
</dbReference>
<keyword evidence="4" id="KW-1185">Reference proteome</keyword>
<feature type="binding site" evidence="2">
    <location>
        <position position="71"/>
    </location>
    <ligand>
        <name>Fe cation</name>
        <dbReference type="ChEBI" id="CHEBI:24875"/>
    </ligand>
</feature>
<name>A0A4Y8PCM3_9BACT</name>
<sequence length="432" mass="48998">MKAESKQPVHLSVSALSRVEGEGGLWIKIENGKVLRTELRIFEAPRFFESFLIGRHFYEPPDITARICGICPVAYQISSTAAIENSVGLTVPECIWQLRRLLYCGEWIESHGLHVFFLHAPGFLGYPSLMDMAKDYPKEVSWGLQIKKAGNALIRAIAGREIHPINVRVGGFYHVPEKKELESLLDSLKKGLDYSLQAIKWIGSVCSFPSFKKEYTFVALKNDSCYPIERGRLYCGEQALALEEFESYFTEEQTDYSHALRWLDSHAKPCVAGPLARFNLNYHPLPTFIKDILKETPLEYPCMNPFQSILVRLVEIAYAFDEAIKLIDQYEPPEPCYLPLEPCAAVGYGISEAPRGLLYHRYLMDSQGLIKGAKIVPPTCFNLASAEEDIKNWIESHLNDTAEKLTADCEQLVRNYDPCISCATHFLKLKFL</sequence>
<comment type="caution">
    <text evidence="3">The sequence shown here is derived from an EMBL/GenBank/DDBJ whole genome shotgun (WGS) entry which is preliminary data.</text>
</comment>
<evidence type="ECO:0000313" key="3">
    <source>
        <dbReference type="EMBL" id="TFE68727.1"/>
    </source>
</evidence>
<dbReference type="GO" id="GO:0016151">
    <property type="term" value="F:nickel cation binding"/>
    <property type="evidence" value="ECO:0007669"/>
    <property type="project" value="InterPro"/>
</dbReference>
<protein>
    <submittedName>
        <fullName evidence="3">Hydrogenase</fullName>
    </submittedName>
</protein>
<accession>A0A4Y8PCM3</accession>
<evidence type="ECO:0000256" key="1">
    <source>
        <dbReference type="ARBA" id="ARBA00023002"/>
    </source>
</evidence>